<evidence type="ECO:0008006" key="4">
    <source>
        <dbReference type="Google" id="ProtNLM"/>
    </source>
</evidence>
<evidence type="ECO:0000256" key="1">
    <source>
        <dbReference type="SAM" id="SignalP"/>
    </source>
</evidence>
<name>A0A2W2DHF8_9ACTN</name>
<keyword evidence="3" id="KW-1185">Reference proteome</keyword>
<evidence type="ECO:0000313" key="3">
    <source>
        <dbReference type="Proteomes" id="UP000249304"/>
    </source>
</evidence>
<sequence length="161" mass="16601">MKRVLVAVVAGGALVLTGTPALAGPTLGPYGYGAVRLGMSAKRAAATGAVVLKMRAGEGSCSGWDFRAHPTGRDSVGLYISKKRGVAVIFAAKGVRTPRGIGIGSTMKQVKKAYPALRIPRDGDPYVVVPGNPKAHYSFGASAKGRIEALALVHVEQDCVS</sequence>
<proteinExistence type="predicted"/>
<accession>A0A2W2DHF8</accession>
<reference evidence="2 3" key="1">
    <citation type="submission" date="2018-01" db="EMBL/GenBank/DDBJ databases">
        <title>Draft genome sequence of Nonomuraea sp. KC333.</title>
        <authorList>
            <person name="Sahin N."/>
            <person name="Saygin H."/>
            <person name="Ay H."/>
        </authorList>
    </citation>
    <scope>NUCLEOTIDE SEQUENCE [LARGE SCALE GENOMIC DNA]</scope>
    <source>
        <strain evidence="2 3">KC333</strain>
    </source>
</reference>
<dbReference type="AlphaFoldDB" id="A0A2W2DHF8"/>
<organism evidence="2 3">
    <name type="scientific">Nonomuraea aridisoli</name>
    <dbReference type="NCBI Taxonomy" id="2070368"/>
    <lineage>
        <taxon>Bacteria</taxon>
        <taxon>Bacillati</taxon>
        <taxon>Actinomycetota</taxon>
        <taxon>Actinomycetes</taxon>
        <taxon>Streptosporangiales</taxon>
        <taxon>Streptosporangiaceae</taxon>
        <taxon>Nonomuraea</taxon>
    </lineage>
</organism>
<feature type="signal peptide" evidence="1">
    <location>
        <begin position="1"/>
        <end position="23"/>
    </location>
</feature>
<dbReference type="EMBL" id="POUD01000230">
    <property type="protein sequence ID" value="PZG10243.1"/>
    <property type="molecule type" value="Genomic_DNA"/>
</dbReference>
<dbReference type="RefSeq" id="WP_111183549.1">
    <property type="nucleotide sequence ID" value="NZ_POUD01000230.1"/>
</dbReference>
<gene>
    <name evidence="2" type="ORF">C1J01_36545</name>
</gene>
<evidence type="ECO:0000313" key="2">
    <source>
        <dbReference type="EMBL" id="PZG10243.1"/>
    </source>
</evidence>
<keyword evidence="1" id="KW-0732">Signal</keyword>
<dbReference type="Proteomes" id="UP000249304">
    <property type="component" value="Unassembled WGS sequence"/>
</dbReference>
<feature type="chain" id="PRO_5016147530" description="DUF4232 domain-containing protein" evidence="1">
    <location>
        <begin position="24"/>
        <end position="161"/>
    </location>
</feature>
<protein>
    <recommendedName>
        <fullName evidence="4">DUF4232 domain-containing protein</fullName>
    </recommendedName>
</protein>
<comment type="caution">
    <text evidence="2">The sequence shown here is derived from an EMBL/GenBank/DDBJ whole genome shotgun (WGS) entry which is preliminary data.</text>
</comment>
<dbReference type="OrthoDB" id="3695075at2"/>